<proteinExistence type="predicted"/>
<dbReference type="OrthoDB" id="19329at2759"/>
<evidence type="ECO:0000256" key="1">
    <source>
        <dbReference type="SAM" id="MobiDB-lite"/>
    </source>
</evidence>
<dbReference type="GO" id="GO:0030687">
    <property type="term" value="C:preribosome, large subunit precursor"/>
    <property type="evidence" value="ECO:0007669"/>
    <property type="project" value="TreeGrafter"/>
</dbReference>
<feature type="domain" description="ZN622/Rei1/Reh1 zinc finger C2H2-type" evidence="2">
    <location>
        <begin position="48"/>
        <end position="142"/>
    </location>
</feature>
<dbReference type="PANTHER" id="PTHR13182:SF8">
    <property type="entry name" value="CYTOPLASMIC 60S SUBUNIT BIOGENESIS FACTOR ZNF622"/>
    <property type="match status" value="1"/>
</dbReference>
<name>A0A9W9D122_9PEZI</name>
<feature type="compositionally biased region" description="Basic residues" evidence="1">
    <location>
        <begin position="183"/>
        <end position="201"/>
    </location>
</feature>
<dbReference type="AlphaFoldDB" id="A0A9W9D122"/>
<protein>
    <recommendedName>
        <fullName evidence="2">ZN622/Rei1/Reh1 zinc finger C2H2-type domain-containing protein</fullName>
    </recommendedName>
</protein>
<feature type="compositionally biased region" description="Polar residues" evidence="1">
    <location>
        <begin position="227"/>
        <end position="241"/>
    </location>
</feature>
<dbReference type="Proteomes" id="UP001140453">
    <property type="component" value="Unassembled WGS sequence"/>
</dbReference>
<accession>A0A9W9D122</accession>
<evidence type="ECO:0000313" key="4">
    <source>
        <dbReference type="Proteomes" id="UP001140453"/>
    </source>
</evidence>
<dbReference type="InterPro" id="IPR040025">
    <property type="entry name" value="Znf622/Rei1/Reh1"/>
</dbReference>
<feature type="region of interest" description="Disordered" evidence="1">
    <location>
        <begin position="183"/>
        <end position="249"/>
    </location>
</feature>
<keyword evidence="4" id="KW-1185">Reference proteome</keyword>
<evidence type="ECO:0000313" key="3">
    <source>
        <dbReference type="EMBL" id="KAJ4396573.1"/>
    </source>
</evidence>
<dbReference type="Pfam" id="PF12756">
    <property type="entry name" value="zf-C2H2_2"/>
    <property type="match status" value="1"/>
</dbReference>
<feature type="region of interest" description="Disordered" evidence="1">
    <location>
        <begin position="147"/>
        <end position="170"/>
    </location>
</feature>
<comment type="caution">
    <text evidence="3">The sequence shown here is derived from an EMBL/GenBank/DDBJ whole genome shotgun (WGS) entry which is preliminary data.</text>
</comment>
<dbReference type="InterPro" id="IPR041661">
    <property type="entry name" value="ZN622/Rei1/Reh1_Znf-C2H2"/>
</dbReference>
<dbReference type="GO" id="GO:0042273">
    <property type="term" value="P:ribosomal large subunit biogenesis"/>
    <property type="evidence" value="ECO:0007669"/>
    <property type="project" value="TreeGrafter"/>
</dbReference>
<dbReference type="EMBL" id="JAPEVB010000001">
    <property type="protein sequence ID" value="KAJ4396573.1"/>
    <property type="molecule type" value="Genomic_DNA"/>
</dbReference>
<dbReference type="PANTHER" id="PTHR13182">
    <property type="entry name" value="ZINC FINGER PROTEIN 622"/>
    <property type="match status" value="1"/>
</dbReference>
<sequence>MSGASPVSDTVGDIPRDGALEETFSSLEIEGQSQNEGEPPEAAFDPAQCLFCSHDSVDHESNLEHMNKKHGLFIPHTERLIVDTQTLVGYFHLVIFDYSECLYCGSQRRNPEAARQHMMGKGHCKIDIMDQESEFRDFYDFDIVSEASDASDNSDGPGTGERVRQRQDPVAFARLDDKTVRLKSGRTLGHRSVAKARPFRRRLPDNRRALPETYPSNQVEEEEEEAGTSSSTPASRDMSNVKSASALARSAKREVVFERQLASLRAEDRRSLAHLTMPEQRVVLARTKAQVERARKEENEMKLKIQLKANRSIKK</sequence>
<dbReference type="SUPFAM" id="SSF57667">
    <property type="entry name" value="beta-beta-alpha zinc fingers"/>
    <property type="match status" value="1"/>
</dbReference>
<gene>
    <name evidence="3" type="ORF">N0V93_000794</name>
</gene>
<organism evidence="3 4">
    <name type="scientific">Gnomoniopsis smithogilvyi</name>
    <dbReference type="NCBI Taxonomy" id="1191159"/>
    <lineage>
        <taxon>Eukaryota</taxon>
        <taxon>Fungi</taxon>
        <taxon>Dikarya</taxon>
        <taxon>Ascomycota</taxon>
        <taxon>Pezizomycotina</taxon>
        <taxon>Sordariomycetes</taxon>
        <taxon>Sordariomycetidae</taxon>
        <taxon>Diaporthales</taxon>
        <taxon>Gnomoniaceae</taxon>
        <taxon>Gnomoniopsis</taxon>
    </lineage>
</organism>
<reference evidence="3" key="1">
    <citation type="submission" date="2022-10" db="EMBL/GenBank/DDBJ databases">
        <title>Tapping the CABI collections for fungal endophytes: first genome assemblies for Collariella, Neodidymelliopsis, Ascochyta clinopodiicola, Didymella pomorum, Didymosphaeria variabile, Neocosmospora piperis and Neocucurbitaria cava.</title>
        <authorList>
            <person name="Hill R."/>
        </authorList>
    </citation>
    <scope>NUCLEOTIDE SEQUENCE</scope>
    <source>
        <strain evidence="3">IMI 355082</strain>
    </source>
</reference>
<evidence type="ECO:0000259" key="2">
    <source>
        <dbReference type="Pfam" id="PF12756"/>
    </source>
</evidence>
<dbReference type="InterPro" id="IPR036236">
    <property type="entry name" value="Znf_C2H2_sf"/>
</dbReference>